<sequence>MTTYRFIKVSRVGDVVTVTLNRPDKLNALTPAMFGEMGAAVDAALTDGARALVLTGEGRFFCSGADIAPDGAGYEGLPEDLGALLDEHYHPFMRKLAALEIPVVSALNGPCAGAGLSVALAGDIVVMGERGYLLLAFVNIALVPDAGATWLVARSAGRARALEMALLGERMGADEARAAGLVTRVVADEMVLTEAQRLAARLAAGPTRAMGLIRRQVAFALEQGFDATLDVERDNQSIAGRTGDFAEAIRAFGEKRKPQFSGR</sequence>
<evidence type="ECO:0000313" key="2">
    <source>
        <dbReference type="EMBL" id="MBB3957327.1"/>
    </source>
</evidence>
<dbReference type="PANTHER" id="PTHR43459:SF1">
    <property type="entry name" value="EG:BACN32G11.4 PROTEIN"/>
    <property type="match status" value="1"/>
</dbReference>
<dbReference type="AlphaFoldDB" id="A0A7W6G9R1"/>
<dbReference type="InterPro" id="IPR001753">
    <property type="entry name" value="Enoyl-CoA_hydra/iso"/>
</dbReference>
<proteinExistence type="inferred from homology"/>
<dbReference type="SUPFAM" id="SSF52096">
    <property type="entry name" value="ClpP/crotonase"/>
    <property type="match status" value="1"/>
</dbReference>
<dbReference type="CDD" id="cd06558">
    <property type="entry name" value="crotonase-like"/>
    <property type="match status" value="1"/>
</dbReference>
<keyword evidence="3" id="KW-1185">Reference proteome</keyword>
<comment type="caution">
    <text evidence="2">The sequence shown here is derived from an EMBL/GenBank/DDBJ whole genome shotgun (WGS) entry which is preliminary data.</text>
</comment>
<evidence type="ECO:0000256" key="1">
    <source>
        <dbReference type="ARBA" id="ARBA00005254"/>
    </source>
</evidence>
<dbReference type="InterPro" id="IPR029045">
    <property type="entry name" value="ClpP/crotonase-like_dom_sf"/>
</dbReference>
<dbReference type="Proteomes" id="UP000548867">
    <property type="component" value="Unassembled WGS sequence"/>
</dbReference>
<protein>
    <submittedName>
        <fullName evidence="2">2-(1,2-epoxy-1,2-dihydrophenyl)acetyl-CoA isomerase</fullName>
        <ecNumber evidence="2">5.3.3.18</ecNumber>
    </submittedName>
</protein>
<dbReference type="EMBL" id="JACIDX010000021">
    <property type="protein sequence ID" value="MBB3957327.1"/>
    <property type="molecule type" value="Genomic_DNA"/>
</dbReference>
<keyword evidence="2" id="KW-0413">Isomerase</keyword>
<accession>A0A7W6G9R1</accession>
<dbReference type="Gene3D" id="3.90.226.10">
    <property type="entry name" value="2-enoyl-CoA Hydratase, Chain A, domain 1"/>
    <property type="match status" value="1"/>
</dbReference>
<dbReference type="GO" id="GO:0016853">
    <property type="term" value="F:isomerase activity"/>
    <property type="evidence" value="ECO:0007669"/>
    <property type="project" value="UniProtKB-KW"/>
</dbReference>
<dbReference type="InterPro" id="IPR014748">
    <property type="entry name" value="Enoyl-CoA_hydra_C"/>
</dbReference>
<gene>
    <name evidence="2" type="ORF">GGR38_004301</name>
</gene>
<dbReference type="RefSeq" id="WP_183628527.1">
    <property type="nucleotide sequence ID" value="NZ_JACIDX010000021.1"/>
</dbReference>
<reference evidence="2 3" key="1">
    <citation type="submission" date="2020-08" db="EMBL/GenBank/DDBJ databases">
        <title>Genomic Encyclopedia of Type Strains, Phase IV (KMG-IV): sequencing the most valuable type-strain genomes for metagenomic binning, comparative biology and taxonomic classification.</title>
        <authorList>
            <person name="Goeker M."/>
        </authorList>
    </citation>
    <scope>NUCLEOTIDE SEQUENCE [LARGE SCALE GENOMIC DNA]</scope>
    <source>
        <strain evidence="2 3">DSM 27057</strain>
    </source>
</reference>
<dbReference type="Gene3D" id="1.10.12.10">
    <property type="entry name" value="Lyase 2-enoyl-coa Hydratase, Chain A, domain 2"/>
    <property type="match status" value="1"/>
</dbReference>
<comment type="similarity">
    <text evidence="1">Belongs to the enoyl-CoA hydratase/isomerase family.</text>
</comment>
<name>A0A7W6G9R1_9SPHN</name>
<dbReference type="PANTHER" id="PTHR43459">
    <property type="entry name" value="ENOYL-COA HYDRATASE"/>
    <property type="match status" value="1"/>
</dbReference>
<organism evidence="2 3">
    <name type="scientific">Novosphingobium sediminicola</name>
    <dbReference type="NCBI Taxonomy" id="563162"/>
    <lineage>
        <taxon>Bacteria</taxon>
        <taxon>Pseudomonadati</taxon>
        <taxon>Pseudomonadota</taxon>
        <taxon>Alphaproteobacteria</taxon>
        <taxon>Sphingomonadales</taxon>
        <taxon>Sphingomonadaceae</taxon>
        <taxon>Novosphingobium</taxon>
    </lineage>
</organism>
<evidence type="ECO:0000313" key="3">
    <source>
        <dbReference type="Proteomes" id="UP000548867"/>
    </source>
</evidence>
<dbReference type="EC" id="5.3.3.18" evidence="2"/>
<dbReference type="Pfam" id="PF00378">
    <property type="entry name" value="ECH_1"/>
    <property type="match status" value="1"/>
</dbReference>